<gene>
    <name evidence="11" type="ORF">A7E78_02580</name>
</gene>
<reference evidence="11 12" key="1">
    <citation type="journal article" date="2017" name="Genome Announc.">
        <title>Complete Genome Sequences of Two Acetylene-Fermenting Pelobacter acetylenicus Strains.</title>
        <authorList>
            <person name="Sutton J.M."/>
            <person name="Baesman S.M."/>
            <person name="Fierst J.L."/>
            <person name="Poret-Peterson A.T."/>
            <person name="Oremland R.S."/>
            <person name="Dunlap D.S."/>
            <person name="Akob D.M."/>
        </authorList>
    </citation>
    <scope>NUCLEOTIDE SEQUENCE [LARGE SCALE GENOMIC DNA]</scope>
    <source>
        <strain evidence="11 12">SFB93</strain>
    </source>
</reference>
<evidence type="ECO:0000256" key="3">
    <source>
        <dbReference type="ARBA" id="ARBA00023002"/>
    </source>
</evidence>
<dbReference type="Proteomes" id="UP000182517">
    <property type="component" value="Chromosome"/>
</dbReference>
<dbReference type="InterPro" id="IPR020830">
    <property type="entry name" value="GlycerAld_3-P_DH_AS"/>
</dbReference>
<feature type="binding site" evidence="5">
    <location>
        <begin position="210"/>
        <end position="211"/>
    </location>
    <ligand>
        <name>D-glyceraldehyde 3-phosphate</name>
        <dbReference type="ChEBI" id="CHEBI:59776"/>
    </ligand>
</feature>
<feature type="binding site" evidence="6">
    <location>
        <begin position="12"/>
        <end position="13"/>
    </location>
    <ligand>
        <name>NAD(+)</name>
        <dbReference type="ChEBI" id="CHEBI:57540"/>
    </ligand>
</feature>
<dbReference type="SUPFAM" id="SSF55347">
    <property type="entry name" value="Glyceraldehyde-3-phosphate dehydrogenase-like, C-terminal domain"/>
    <property type="match status" value="1"/>
</dbReference>
<dbReference type="AlphaFoldDB" id="A0A1L3GLQ6"/>
<protein>
    <recommendedName>
        <fullName evidence="9">Glyceraldehyde-3-phosphate dehydrogenase</fullName>
        <ecNumber evidence="9">1.2.1.-</ecNumber>
    </recommendedName>
</protein>
<keyword evidence="6" id="KW-0547">Nucleotide-binding</keyword>
<dbReference type="GO" id="GO:0051287">
    <property type="term" value="F:NAD binding"/>
    <property type="evidence" value="ECO:0007669"/>
    <property type="project" value="InterPro"/>
</dbReference>
<dbReference type="InterPro" id="IPR006424">
    <property type="entry name" value="Glyceraldehyde-3-P_DH_1"/>
</dbReference>
<dbReference type="EC" id="1.2.1.-" evidence="9"/>
<dbReference type="GO" id="GO:0006006">
    <property type="term" value="P:glucose metabolic process"/>
    <property type="evidence" value="ECO:0007669"/>
    <property type="project" value="InterPro"/>
</dbReference>
<sequence length="333" mass="35808">MAIKAAINGFGRIGRSIFRAAWLADDIDIVAINDTSDASALAHLLKYDSVQGIFDAEVIAEGNSLLINGKKIAVLTQPDPGALPWRELGIEVAIEATGQFTARHQAEAHLQAGASQVIITAPGTDPDVTICMGVNESVYNPQRHRIVSNASCTTNCLAPVAKVLMDNFGIIKGMMTTVHAYTNGQQILDHLDEDPRRSRAAALSIIPTTTGAARGVARVLPELEGRLDGISVRVPTPNVSLISLVVETKHPTSITEVNDKLRIAATSNFKGILEYCEQPLVSIDFNGNPASSIVDALSTNVIGGNMVKVLAWYDNEWGYSNRVVELLRHICYS</sequence>
<evidence type="ECO:0000259" key="10">
    <source>
        <dbReference type="SMART" id="SM00846"/>
    </source>
</evidence>
<feature type="site" description="Activates thiol group during catalysis" evidence="7">
    <location>
        <position position="179"/>
    </location>
</feature>
<dbReference type="GO" id="GO:0050661">
    <property type="term" value="F:NADP binding"/>
    <property type="evidence" value="ECO:0007669"/>
    <property type="project" value="InterPro"/>
</dbReference>
<dbReference type="Gene3D" id="3.30.360.10">
    <property type="entry name" value="Dihydrodipicolinate Reductase, domain 2"/>
    <property type="match status" value="1"/>
</dbReference>
<evidence type="ECO:0000256" key="9">
    <source>
        <dbReference type="RuleBase" id="RU361160"/>
    </source>
</evidence>
<feature type="binding site" evidence="6">
    <location>
        <position position="34"/>
    </location>
    <ligand>
        <name>NAD(+)</name>
        <dbReference type="ChEBI" id="CHEBI:57540"/>
    </ligand>
</feature>
<feature type="binding site" evidence="5">
    <location>
        <position position="233"/>
    </location>
    <ligand>
        <name>D-glyceraldehyde 3-phosphate</name>
        <dbReference type="ChEBI" id="CHEBI:59776"/>
    </ligand>
</feature>
<dbReference type="RefSeq" id="WP_072282791.1">
    <property type="nucleotide sequence ID" value="NZ_CP015519.1"/>
</dbReference>
<keyword evidence="12" id="KW-1185">Reference proteome</keyword>
<feature type="binding site" evidence="6">
    <location>
        <position position="120"/>
    </location>
    <ligand>
        <name>NAD(+)</name>
        <dbReference type="ChEBI" id="CHEBI:57540"/>
    </ligand>
</feature>
<dbReference type="SMART" id="SM00846">
    <property type="entry name" value="Gp_dh_N"/>
    <property type="match status" value="1"/>
</dbReference>
<dbReference type="PANTHER" id="PTHR43148">
    <property type="entry name" value="GLYCERALDEHYDE-3-PHOSPHATE DEHYDROGENASE 2"/>
    <property type="match status" value="1"/>
</dbReference>
<comment type="similarity">
    <text evidence="1 8">Belongs to the glyceraldehyde-3-phosphate dehydrogenase family.</text>
</comment>
<dbReference type="GO" id="GO:0016620">
    <property type="term" value="F:oxidoreductase activity, acting on the aldehyde or oxo group of donors, NAD or NADP as acceptor"/>
    <property type="evidence" value="ECO:0007669"/>
    <property type="project" value="InterPro"/>
</dbReference>
<dbReference type="InterPro" id="IPR036291">
    <property type="entry name" value="NAD(P)-bd_dom_sf"/>
</dbReference>
<dbReference type="PIRSF" id="PIRSF000149">
    <property type="entry name" value="GAP_DH"/>
    <property type="match status" value="1"/>
</dbReference>
<proteinExistence type="inferred from homology"/>
<dbReference type="CDD" id="cd05214">
    <property type="entry name" value="GAPDH_I_N"/>
    <property type="match status" value="1"/>
</dbReference>
<dbReference type="SUPFAM" id="SSF51735">
    <property type="entry name" value="NAD(P)-binding Rossmann-fold domains"/>
    <property type="match status" value="1"/>
</dbReference>
<evidence type="ECO:0000256" key="8">
    <source>
        <dbReference type="RuleBase" id="RU000397"/>
    </source>
</evidence>
<dbReference type="PRINTS" id="PR00078">
    <property type="entry name" value="G3PDHDRGNASE"/>
</dbReference>
<dbReference type="PROSITE" id="PS00071">
    <property type="entry name" value="GAPDH"/>
    <property type="match status" value="1"/>
</dbReference>
<dbReference type="STRING" id="1842532.A7E78_02580"/>
<evidence type="ECO:0000256" key="1">
    <source>
        <dbReference type="ARBA" id="ARBA00007406"/>
    </source>
</evidence>
<evidence type="ECO:0000256" key="2">
    <source>
        <dbReference type="ARBA" id="ARBA00011881"/>
    </source>
</evidence>
<dbReference type="Pfam" id="PF00044">
    <property type="entry name" value="Gp_dh_N"/>
    <property type="match status" value="1"/>
</dbReference>
<name>A0A1L3GLQ6_9BACT</name>
<dbReference type="EMBL" id="CP015519">
    <property type="protein sequence ID" value="APG26830.1"/>
    <property type="molecule type" value="Genomic_DNA"/>
</dbReference>
<evidence type="ECO:0000256" key="7">
    <source>
        <dbReference type="PIRSR" id="PIRSR000149-4"/>
    </source>
</evidence>
<evidence type="ECO:0000256" key="5">
    <source>
        <dbReference type="PIRSR" id="PIRSR000149-2"/>
    </source>
</evidence>
<dbReference type="InterPro" id="IPR020828">
    <property type="entry name" value="GlycerAld_3-P_DH_NAD(P)-bd"/>
</dbReference>
<feature type="domain" description="Glyceraldehyde 3-phosphate dehydrogenase NAD(P) binding" evidence="10">
    <location>
        <begin position="3"/>
        <end position="152"/>
    </location>
</feature>
<dbReference type="Pfam" id="PF02800">
    <property type="entry name" value="Gp_dh_C"/>
    <property type="match status" value="1"/>
</dbReference>
<dbReference type="OrthoDB" id="9803304at2"/>
<feature type="binding site" evidence="6">
    <location>
        <position position="315"/>
    </location>
    <ligand>
        <name>NAD(+)</name>
        <dbReference type="ChEBI" id="CHEBI:57540"/>
    </ligand>
</feature>
<evidence type="ECO:0000256" key="4">
    <source>
        <dbReference type="PIRSR" id="PIRSR000149-1"/>
    </source>
</evidence>
<organism evidence="11 12">
    <name type="scientific">Syntrophotalea acetylenivorans</name>
    <dbReference type="NCBI Taxonomy" id="1842532"/>
    <lineage>
        <taxon>Bacteria</taxon>
        <taxon>Pseudomonadati</taxon>
        <taxon>Thermodesulfobacteriota</taxon>
        <taxon>Desulfuromonadia</taxon>
        <taxon>Desulfuromonadales</taxon>
        <taxon>Syntrophotaleaceae</taxon>
        <taxon>Syntrophotalea</taxon>
    </lineage>
</organism>
<feature type="active site" description="Nucleophile" evidence="4">
    <location>
        <position position="152"/>
    </location>
</feature>
<evidence type="ECO:0000313" key="11">
    <source>
        <dbReference type="EMBL" id="APG26830.1"/>
    </source>
</evidence>
<dbReference type="FunFam" id="3.40.50.720:FF:000001">
    <property type="entry name" value="Glyceraldehyde-3-phosphate dehydrogenase"/>
    <property type="match status" value="1"/>
</dbReference>
<keyword evidence="3 9" id="KW-0560">Oxidoreductase</keyword>
<dbReference type="InterPro" id="IPR020829">
    <property type="entry name" value="GlycerAld_3-P_DH_cat"/>
</dbReference>
<dbReference type="NCBIfam" id="TIGR01534">
    <property type="entry name" value="GAPDH-I"/>
    <property type="match status" value="1"/>
</dbReference>
<dbReference type="Gene3D" id="3.40.50.720">
    <property type="entry name" value="NAD(P)-binding Rossmann-like Domain"/>
    <property type="match status" value="1"/>
</dbReference>
<dbReference type="KEGG" id="pef:A7E78_02580"/>
<feature type="binding site" evidence="5">
    <location>
        <begin position="151"/>
        <end position="153"/>
    </location>
    <ligand>
        <name>D-glyceraldehyde 3-phosphate</name>
        <dbReference type="ChEBI" id="CHEBI:59776"/>
    </ligand>
</feature>
<dbReference type="FunFam" id="3.30.360.10:FF:000002">
    <property type="entry name" value="Glyceraldehyde-3-phosphate dehydrogenase"/>
    <property type="match status" value="1"/>
</dbReference>
<accession>A0A1L3GLQ6</accession>
<feature type="binding site" evidence="5">
    <location>
        <position position="182"/>
    </location>
    <ligand>
        <name>D-glyceraldehyde 3-phosphate</name>
        <dbReference type="ChEBI" id="CHEBI:59776"/>
    </ligand>
</feature>
<evidence type="ECO:0000256" key="6">
    <source>
        <dbReference type="PIRSR" id="PIRSR000149-3"/>
    </source>
</evidence>
<keyword evidence="6" id="KW-0520">NAD</keyword>
<dbReference type="CDD" id="cd18126">
    <property type="entry name" value="GAPDH_I_C"/>
    <property type="match status" value="1"/>
</dbReference>
<comment type="subunit">
    <text evidence="2">Homotetramer.</text>
</comment>
<dbReference type="InterPro" id="IPR020831">
    <property type="entry name" value="GlycerAld/Erythrose_P_DH"/>
</dbReference>
<evidence type="ECO:0000313" key="12">
    <source>
        <dbReference type="Proteomes" id="UP000182517"/>
    </source>
</evidence>